<dbReference type="Proteomes" id="UP000566819">
    <property type="component" value="Unassembled WGS sequence"/>
</dbReference>
<accession>A0A8H4VUA0</accession>
<protein>
    <submittedName>
        <fullName evidence="2">Uncharacterized protein</fullName>
    </submittedName>
</protein>
<feature type="compositionally biased region" description="Basic and acidic residues" evidence="1">
    <location>
        <begin position="1"/>
        <end position="19"/>
    </location>
</feature>
<feature type="compositionally biased region" description="Basic and acidic residues" evidence="1">
    <location>
        <begin position="28"/>
        <end position="64"/>
    </location>
</feature>
<feature type="region of interest" description="Disordered" evidence="1">
    <location>
        <begin position="1"/>
        <end position="116"/>
    </location>
</feature>
<keyword evidence="3" id="KW-1185">Reference proteome</keyword>
<sequence>MAQEMAELKRRLVESEKETAAAAKLRRKLEEAERESRAAKSRLEAMEKKLTGRMIDEKENRGTSDDEPQTFEPKMFGPPSDDDDEPNTFEPPGEEEPGLLGSLVNKEADTLDAPRIERPVIRPLMRNKSMIITLKVPRREDESGHGGLETRLEANLVQAL</sequence>
<evidence type="ECO:0000313" key="3">
    <source>
        <dbReference type="Proteomes" id="UP000566819"/>
    </source>
</evidence>
<dbReference type="EMBL" id="JAAMPI010001819">
    <property type="protein sequence ID" value="KAF4622813.1"/>
    <property type="molecule type" value="Genomic_DNA"/>
</dbReference>
<dbReference type="AlphaFoldDB" id="A0A8H4VUA0"/>
<evidence type="ECO:0000256" key="1">
    <source>
        <dbReference type="SAM" id="MobiDB-lite"/>
    </source>
</evidence>
<organism evidence="2 3">
    <name type="scientific">Cudoniella acicularis</name>
    <dbReference type="NCBI Taxonomy" id="354080"/>
    <lineage>
        <taxon>Eukaryota</taxon>
        <taxon>Fungi</taxon>
        <taxon>Dikarya</taxon>
        <taxon>Ascomycota</taxon>
        <taxon>Pezizomycotina</taxon>
        <taxon>Leotiomycetes</taxon>
        <taxon>Helotiales</taxon>
        <taxon>Tricladiaceae</taxon>
        <taxon>Cudoniella</taxon>
    </lineage>
</organism>
<comment type="caution">
    <text evidence="2">The sequence shown here is derived from an EMBL/GenBank/DDBJ whole genome shotgun (WGS) entry which is preliminary data.</text>
</comment>
<proteinExistence type="predicted"/>
<feature type="compositionally biased region" description="Basic and acidic residues" evidence="1">
    <location>
        <begin position="106"/>
        <end position="116"/>
    </location>
</feature>
<gene>
    <name evidence="2" type="ORF">G7Y89_g14212</name>
</gene>
<reference evidence="2 3" key="1">
    <citation type="submission" date="2020-03" db="EMBL/GenBank/DDBJ databases">
        <title>Draft Genome Sequence of Cudoniella acicularis.</title>
        <authorList>
            <person name="Buettner E."/>
            <person name="Kellner H."/>
        </authorList>
    </citation>
    <scope>NUCLEOTIDE SEQUENCE [LARGE SCALE GENOMIC DNA]</scope>
    <source>
        <strain evidence="2 3">DSM 108380</strain>
    </source>
</reference>
<name>A0A8H4VUA0_9HELO</name>
<feature type="compositionally biased region" description="Acidic residues" evidence="1">
    <location>
        <begin position="80"/>
        <end position="97"/>
    </location>
</feature>
<evidence type="ECO:0000313" key="2">
    <source>
        <dbReference type="EMBL" id="KAF4622813.1"/>
    </source>
</evidence>